<dbReference type="OrthoDB" id="62023at2157"/>
<proteinExistence type="predicted"/>
<comment type="caution">
    <text evidence="1">The sequence shown here is derived from an EMBL/GenBank/DDBJ whole genome shotgun (WGS) entry which is preliminary data.</text>
</comment>
<reference evidence="1" key="1">
    <citation type="submission" date="2021-03" db="EMBL/GenBank/DDBJ databases">
        <title>Genomic Encyclopedia of Type Strains, Phase IV (KMG-V): Genome sequencing to study the core and pangenomes of soil and plant-associated prokaryotes.</title>
        <authorList>
            <person name="Whitman W."/>
        </authorList>
    </citation>
    <scope>NUCLEOTIDE SEQUENCE</scope>
    <source>
        <strain evidence="1">C4</strain>
    </source>
</reference>
<dbReference type="AlphaFoldDB" id="A0A8J7USK5"/>
<evidence type="ECO:0000313" key="2">
    <source>
        <dbReference type="Proteomes" id="UP000740329"/>
    </source>
</evidence>
<name>A0A8J7USK5_METVO</name>
<dbReference type="Proteomes" id="UP000740329">
    <property type="component" value="Unassembled WGS sequence"/>
</dbReference>
<gene>
    <name evidence="1" type="ORF">J3E07_001172</name>
</gene>
<dbReference type="RefSeq" id="WP_209591226.1">
    <property type="nucleotide sequence ID" value="NZ_JAGGMU010000003.1"/>
</dbReference>
<evidence type="ECO:0000313" key="1">
    <source>
        <dbReference type="EMBL" id="MBP2201747.1"/>
    </source>
</evidence>
<sequence>MESCNKNENCNCPNVQCPHYGNCKDCINAHLEGGTPVYCMAKLCNNKDN</sequence>
<organism evidence="1 2">
    <name type="scientific">Methanococcus voltae</name>
    <dbReference type="NCBI Taxonomy" id="2188"/>
    <lineage>
        <taxon>Archaea</taxon>
        <taxon>Methanobacteriati</taxon>
        <taxon>Methanobacteriota</taxon>
        <taxon>Methanomada group</taxon>
        <taxon>Methanococci</taxon>
        <taxon>Methanococcales</taxon>
        <taxon>Methanococcaceae</taxon>
        <taxon>Methanococcus</taxon>
    </lineage>
</organism>
<accession>A0A8J7USK5</accession>
<dbReference type="EMBL" id="JAGGMV010000003">
    <property type="protein sequence ID" value="MBP2201747.1"/>
    <property type="molecule type" value="Genomic_DNA"/>
</dbReference>
<protein>
    <submittedName>
        <fullName evidence="1">Uncharacterized protein</fullName>
    </submittedName>
</protein>